<evidence type="ECO:0000259" key="5">
    <source>
        <dbReference type="PROSITE" id="PS51000"/>
    </source>
</evidence>
<dbReference type="PANTHER" id="PTHR30363">
    <property type="entry name" value="HTH-TYPE TRANSCRIPTIONAL REGULATOR SRLR-RELATED"/>
    <property type="match status" value="1"/>
</dbReference>
<dbReference type="GO" id="GO:0003677">
    <property type="term" value="F:DNA binding"/>
    <property type="evidence" value="ECO:0007669"/>
    <property type="project" value="UniProtKB-KW"/>
</dbReference>
<dbReference type="PROSITE" id="PS51000">
    <property type="entry name" value="HTH_DEOR_2"/>
    <property type="match status" value="1"/>
</dbReference>
<evidence type="ECO:0000313" key="6">
    <source>
        <dbReference type="EMBL" id="ACV77293.1"/>
    </source>
</evidence>
<dbReference type="STRING" id="479431.Namu_0882"/>
<dbReference type="Gene3D" id="1.10.10.10">
    <property type="entry name" value="Winged helix-like DNA-binding domain superfamily/Winged helix DNA-binding domain"/>
    <property type="match status" value="1"/>
</dbReference>
<keyword evidence="3" id="KW-0804">Transcription</keyword>
<dbReference type="eggNOG" id="COG1349">
    <property type="taxonomic scope" value="Bacteria"/>
</dbReference>
<dbReference type="SUPFAM" id="SSF46785">
    <property type="entry name" value="Winged helix' DNA-binding domain"/>
    <property type="match status" value="1"/>
</dbReference>
<dbReference type="PRINTS" id="PR00037">
    <property type="entry name" value="HTHLACR"/>
</dbReference>
<evidence type="ECO:0000313" key="7">
    <source>
        <dbReference type="Proteomes" id="UP000002218"/>
    </source>
</evidence>
<dbReference type="InterPro" id="IPR014036">
    <property type="entry name" value="DeoR-like_C"/>
</dbReference>
<dbReference type="KEGG" id="nml:Namu_0882"/>
<evidence type="ECO:0000256" key="1">
    <source>
        <dbReference type="ARBA" id="ARBA00023015"/>
    </source>
</evidence>
<dbReference type="HOGENOM" id="CLU_060699_3_0_11"/>
<dbReference type="InParanoid" id="C8XAC8"/>
<dbReference type="SUPFAM" id="SSF100950">
    <property type="entry name" value="NagB/RpiA/CoA transferase-like"/>
    <property type="match status" value="1"/>
</dbReference>
<evidence type="ECO:0000256" key="3">
    <source>
        <dbReference type="ARBA" id="ARBA00023163"/>
    </source>
</evidence>
<dbReference type="Proteomes" id="UP000002218">
    <property type="component" value="Chromosome"/>
</dbReference>
<keyword evidence="7" id="KW-1185">Reference proteome</keyword>
<dbReference type="Pfam" id="PF08220">
    <property type="entry name" value="HTH_DeoR"/>
    <property type="match status" value="1"/>
</dbReference>
<dbReference type="GO" id="GO:0003700">
    <property type="term" value="F:DNA-binding transcription factor activity"/>
    <property type="evidence" value="ECO:0007669"/>
    <property type="project" value="InterPro"/>
</dbReference>
<keyword evidence="2" id="KW-0238">DNA-binding</keyword>
<dbReference type="InterPro" id="IPR050313">
    <property type="entry name" value="Carb_Metab_HTH_regulators"/>
</dbReference>
<dbReference type="AlphaFoldDB" id="C8XAC8"/>
<dbReference type="InterPro" id="IPR036390">
    <property type="entry name" value="WH_DNA-bd_sf"/>
</dbReference>
<dbReference type="SMART" id="SM00420">
    <property type="entry name" value="HTH_DEOR"/>
    <property type="match status" value="1"/>
</dbReference>
<dbReference type="RefSeq" id="WP_015746208.1">
    <property type="nucleotide sequence ID" value="NC_013235.1"/>
</dbReference>
<name>C8XAC8_NAKMY</name>
<evidence type="ECO:0000256" key="4">
    <source>
        <dbReference type="SAM" id="MobiDB-lite"/>
    </source>
</evidence>
<dbReference type="Pfam" id="PF00455">
    <property type="entry name" value="DeoRC"/>
    <property type="match status" value="1"/>
</dbReference>
<protein>
    <submittedName>
        <fullName evidence="6">Transcriptional regulator, DeoR family</fullName>
    </submittedName>
</protein>
<sequence length="277" mass="30392">MTAGPGRGDDAGWHTRTAKQRQRQREIAELVVAEGTVRIEDLIERFGVSAMTVHRDLDQLESQGLLRKTRGQVTALSSSLTESGMTFRQTQHNAEKDALAVAALEFIEPGHSVFLDDSTTGLHLARLLPQRAPLGVITHSAAVAAELAREPQISLTVVGGLYHSWCDAYLGQMTVDAIRRIRADTFVMSTAAITDDICFFQTQDTIAVKRAMFDSSAQRILYTDHTKFGQRALHALLPLTEFDVVIVDELTPDVHVDRLRRKGIEVVVAPVPGAAQA</sequence>
<dbReference type="PANTHER" id="PTHR30363:SF44">
    <property type="entry name" value="AGA OPERON TRANSCRIPTIONAL REPRESSOR-RELATED"/>
    <property type="match status" value="1"/>
</dbReference>
<dbReference type="InterPro" id="IPR036388">
    <property type="entry name" value="WH-like_DNA-bd_sf"/>
</dbReference>
<feature type="domain" description="HTH deoR-type" evidence="5">
    <location>
        <begin position="20"/>
        <end position="75"/>
    </location>
</feature>
<dbReference type="InterPro" id="IPR018356">
    <property type="entry name" value="Tscrpt_reg_HTH_DeoR_CS"/>
</dbReference>
<dbReference type="InterPro" id="IPR001034">
    <property type="entry name" value="DeoR_HTH"/>
</dbReference>
<feature type="region of interest" description="Disordered" evidence="4">
    <location>
        <begin position="1"/>
        <end position="20"/>
    </location>
</feature>
<dbReference type="EMBL" id="CP001737">
    <property type="protein sequence ID" value="ACV77293.1"/>
    <property type="molecule type" value="Genomic_DNA"/>
</dbReference>
<evidence type="ECO:0000256" key="2">
    <source>
        <dbReference type="ARBA" id="ARBA00023125"/>
    </source>
</evidence>
<proteinExistence type="predicted"/>
<dbReference type="InterPro" id="IPR037171">
    <property type="entry name" value="NagB/RpiA_transferase-like"/>
</dbReference>
<accession>C8XAC8</accession>
<keyword evidence="1" id="KW-0805">Transcription regulation</keyword>
<dbReference type="OrthoDB" id="7688673at2"/>
<dbReference type="SMART" id="SM01134">
    <property type="entry name" value="DeoRC"/>
    <property type="match status" value="1"/>
</dbReference>
<reference evidence="6 7" key="2">
    <citation type="journal article" date="2010" name="Stand. Genomic Sci.">
        <title>Complete genome sequence of Nakamurella multipartita type strain (Y-104).</title>
        <authorList>
            <person name="Tice H."/>
            <person name="Mayilraj S."/>
            <person name="Sims D."/>
            <person name="Lapidus A."/>
            <person name="Nolan M."/>
            <person name="Lucas S."/>
            <person name="Glavina Del Rio T."/>
            <person name="Copeland A."/>
            <person name="Cheng J.F."/>
            <person name="Meincke L."/>
            <person name="Bruce D."/>
            <person name="Goodwin L."/>
            <person name="Pitluck S."/>
            <person name="Ivanova N."/>
            <person name="Mavromatis K."/>
            <person name="Ovchinnikova G."/>
            <person name="Pati A."/>
            <person name="Chen A."/>
            <person name="Palaniappan K."/>
            <person name="Land M."/>
            <person name="Hauser L."/>
            <person name="Chang Y.J."/>
            <person name="Jeffries C.D."/>
            <person name="Detter J.C."/>
            <person name="Brettin T."/>
            <person name="Rohde M."/>
            <person name="Goker M."/>
            <person name="Bristow J."/>
            <person name="Eisen J.A."/>
            <person name="Markowitz V."/>
            <person name="Hugenholtz P."/>
            <person name="Kyrpides N.C."/>
            <person name="Klenk H.P."/>
            <person name="Chen F."/>
        </authorList>
    </citation>
    <scope>NUCLEOTIDE SEQUENCE [LARGE SCALE GENOMIC DNA]</scope>
    <source>
        <strain evidence="7">ATCC 700099 / DSM 44233 / CIP 104796 / JCM 9543 / NBRC 105858 / Y-104</strain>
    </source>
</reference>
<reference evidence="7" key="1">
    <citation type="submission" date="2009-09" db="EMBL/GenBank/DDBJ databases">
        <title>The complete genome of Nakamurella multipartita DSM 44233.</title>
        <authorList>
            <consortium name="US DOE Joint Genome Institute (JGI-PGF)"/>
            <person name="Lucas S."/>
            <person name="Copeland A."/>
            <person name="Lapidus A."/>
            <person name="Glavina del Rio T."/>
            <person name="Dalin E."/>
            <person name="Tice H."/>
            <person name="Bruce D."/>
            <person name="Goodwin L."/>
            <person name="Pitluck S."/>
            <person name="Kyrpides N."/>
            <person name="Mavromatis K."/>
            <person name="Ivanova N."/>
            <person name="Ovchinnikova G."/>
            <person name="Sims D."/>
            <person name="Meincke L."/>
            <person name="Brettin T."/>
            <person name="Detter J.C."/>
            <person name="Han C."/>
            <person name="Larimer F."/>
            <person name="Land M."/>
            <person name="Hauser L."/>
            <person name="Markowitz V."/>
            <person name="Cheng J.-F."/>
            <person name="Hugenholtz P."/>
            <person name="Woyke T."/>
            <person name="Wu D."/>
            <person name="Klenk H.-P."/>
            <person name="Eisen J.A."/>
        </authorList>
    </citation>
    <scope>NUCLEOTIDE SEQUENCE [LARGE SCALE GENOMIC DNA]</scope>
    <source>
        <strain evidence="7">ATCC 700099 / DSM 44233 / CIP 104796 / JCM 9543 / NBRC 105858 / Y-104</strain>
    </source>
</reference>
<dbReference type="PROSITE" id="PS00894">
    <property type="entry name" value="HTH_DEOR_1"/>
    <property type="match status" value="1"/>
</dbReference>
<organism evidence="6 7">
    <name type="scientific">Nakamurella multipartita (strain ATCC 700099 / DSM 44233 / CIP 104796 / JCM 9543 / NBRC 105858 / Y-104)</name>
    <name type="common">Microsphaera multipartita</name>
    <dbReference type="NCBI Taxonomy" id="479431"/>
    <lineage>
        <taxon>Bacteria</taxon>
        <taxon>Bacillati</taxon>
        <taxon>Actinomycetota</taxon>
        <taxon>Actinomycetes</taxon>
        <taxon>Nakamurellales</taxon>
        <taxon>Nakamurellaceae</taxon>
        <taxon>Nakamurella</taxon>
    </lineage>
</organism>
<gene>
    <name evidence="6" type="ordered locus">Namu_0882</name>
</gene>